<accession>A0A913X6M9</accession>
<dbReference type="EnsemblMetazoa" id="XM_021044129.1">
    <property type="protein sequence ID" value="XP_020899788.1"/>
    <property type="gene ID" value="LOC110238419"/>
</dbReference>
<reference evidence="1" key="1">
    <citation type="submission" date="2022-11" db="UniProtKB">
        <authorList>
            <consortium name="EnsemblMetazoa"/>
        </authorList>
    </citation>
    <scope>IDENTIFICATION</scope>
</reference>
<dbReference type="OrthoDB" id="6147354at2759"/>
<dbReference type="Proteomes" id="UP000887567">
    <property type="component" value="Unplaced"/>
</dbReference>
<organism evidence="1 2">
    <name type="scientific">Exaiptasia diaphana</name>
    <name type="common">Tropical sea anemone</name>
    <name type="synonym">Aiptasia pulchella</name>
    <dbReference type="NCBI Taxonomy" id="2652724"/>
    <lineage>
        <taxon>Eukaryota</taxon>
        <taxon>Metazoa</taxon>
        <taxon>Cnidaria</taxon>
        <taxon>Anthozoa</taxon>
        <taxon>Hexacorallia</taxon>
        <taxon>Actiniaria</taxon>
        <taxon>Aiptasiidae</taxon>
        <taxon>Exaiptasia</taxon>
    </lineage>
</organism>
<dbReference type="RefSeq" id="XP_020899788.1">
    <property type="nucleotide sequence ID" value="XM_021044129.1"/>
</dbReference>
<keyword evidence="2" id="KW-1185">Reference proteome</keyword>
<sequence length="388" mass="44382">MNQSEDRTPEEPHPGFTEEVIEKEKLWRLINFMSCVHMTKFVRKLVWNHEMRVSEQHDCQILSKLLKCITFVQDMNQCTKISEVLGDKLKYVVSENLGEPILTGSTEEGLALFGLEIVDSRTDYDRLNYAFLHDLDIMYESHKMMAYEIHSMFLTPFDESGVLRVFIRPGTRAGYVTLQKLLPVSIVLETKDTLLQFANVYPKPEEYYDQEHFALVYISVLAFLIASMSDFSPQECSCYSANLGGLNPNRYGDLCSACQSLTLREIPRGEGISPTKIWADQIRIRGPSIEENGIIENTSEHSGATAPIDEAEYPGINVKRRLADERDTHASQTVRHYLSDIFSSPDRTKFYFDHVPAVKCSTWPCAAWEFTVRERPSGNHTQASLRRS</sequence>
<protein>
    <submittedName>
        <fullName evidence="1">Uncharacterized protein</fullName>
    </submittedName>
</protein>
<dbReference type="AlphaFoldDB" id="A0A913X6M9"/>
<dbReference type="KEGG" id="epa:110238419"/>
<name>A0A913X6M9_EXADI</name>
<evidence type="ECO:0000313" key="1">
    <source>
        <dbReference type="EnsemblMetazoa" id="XP_020899788.1"/>
    </source>
</evidence>
<proteinExistence type="predicted"/>
<evidence type="ECO:0000313" key="2">
    <source>
        <dbReference type="Proteomes" id="UP000887567"/>
    </source>
</evidence>
<dbReference type="GeneID" id="110238419"/>